<name>A0ACC0CQF5_9PEZI</name>
<comment type="caution">
    <text evidence="1">The sequence shown here is derived from an EMBL/GenBank/DDBJ whole genome shotgun (WGS) entry which is preliminary data.</text>
</comment>
<organism evidence="1 2">
    <name type="scientific">Hypoxylon rubiginosum</name>
    <dbReference type="NCBI Taxonomy" id="110542"/>
    <lineage>
        <taxon>Eukaryota</taxon>
        <taxon>Fungi</taxon>
        <taxon>Dikarya</taxon>
        <taxon>Ascomycota</taxon>
        <taxon>Pezizomycotina</taxon>
        <taxon>Sordariomycetes</taxon>
        <taxon>Xylariomycetidae</taxon>
        <taxon>Xylariales</taxon>
        <taxon>Hypoxylaceae</taxon>
        <taxon>Hypoxylon</taxon>
    </lineage>
</organism>
<sequence>MQFTSLPFHLVVVSSFLILSIAAYVVYQCFLSPLAKIPGPFLAKLTNLYRARLTLRGHSHRDYIALHEKYGKVVRMAPNELSITDPSGFREIYKAGNKFVKSASYNVMQGPCPFDLVGERDEQVHSSQRKLVARAYATDSLLHLEQNVDDVIRSLLAKLDSVRDQKIDLGEWLQLFAFDVVGSISFSRPFGFVESGDDQGLFQRIQNTIASLAWLMHVPWVYHLHAMLRPVIGNWLAITDKDGFFYEYASKETVGRKDRGGDDRDMLGQLLTAQSEKSQLRDADINFMMTTNVMAGSDTTSISLRGIFYLLLTHPEKLQCLMAELETQKGAGQLSDIVSAAQAKACPYLQAVIYEGMRLMPPVASVIDRDVPAGGMTIGPYFIPAGTVVGTTAWALHRVPEIWGPDANEFRPERWLDAKAESNLKRFFFAFGGGSRTCIGRSKSD</sequence>
<dbReference type="Proteomes" id="UP001497680">
    <property type="component" value="Unassembled WGS sequence"/>
</dbReference>
<gene>
    <name evidence="1" type="ORF">F4821DRAFT_281559</name>
</gene>
<evidence type="ECO:0000313" key="2">
    <source>
        <dbReference type="Proteomes" id="UP001497680"/>
    </source>
</evidence>
<reference evidence="1 2" key="1">
    <citation type="journal article" date="2022" name="New Phytol.">
        <title>Ecological generalism drives hyperdiversity of secondary metabolite gene clusters in xylarialean endophytes.</title>
        <authorList>
            <person name="Franco M.E.E."/>
            <person name="Wisecaver J.H."/>
            <person name="Arnold A.E."/>
            <person name="Ju Y.M."/>
            <person name="Slot J.C."/>
            <person name="Ahrendt S."/>
            <person name="Moore L.P."/>
            <person name="Eastman K.E."/>
            <person name="Scott K."/>
            <person name="Konkel Z."/>
            <person name="Mondo S.J."/>
            <person name="Kuo A."/>
            <person name="Hayes R.D."/>
            <person name="Haridas S."/>
            <person name="Andreopoulos B."/>
            <person name="Riley R."/>
            <person name="LaButti K."/>
            <person name="Pangilinan J."/>
            <person name="Lipzen A."/>
            <person name="Amirebrahimi M."/>
            <person name="Yan J."/>
            <person name="Adam C."/>
            <person name="Keymanesh K."/>
            <person name="Ng V."/>
            <person name="Louie K."/>
            <person name="Northen T."/>
            <person name="Drula E."/>
            <person name="Henrissat B."/>
            <person name="Hsieh H.M."/>
            <person name="Youens-Clark K."/>
            <person name="Lutzoni F."/>
            <person name="Miadlikowska J."/>
            <person name="Eastwood D.C."/>
            <person name="Hamelin R.C."/>
            <person name="Grigoriev I.V."/>
            <person name="U'Ren J.M."/>
        </authorList>
    </citation>
    <scope>NUCLEOTIDE SEQUENCE [LARGE SCALE GENOMIC DNA]</scope>
    <source>
        <strain evidence="1 2">ER1909</strain>
    </source>
</reference>
<accession>A0ACC0CQF5</accession>
<protein>
    <submittedName>
        <fullName evidence="1">Cytochrome P450</fullName>
    </submittedName>
</protein>
<proteinExistence type="predicted"/>
<dbReference type="EMBL" id="MU394367">
    <property type="protein sequence ID" value="KAI6082616.1"/>
    <property type="molecule type" value="Genomic_DNA"/>
</dbReference>
<evidence type="ECO:0000313" key="1">
    <source>
        <dbReference type="EMBL" id="KAI6082616.1"/>
    </source>
</evidence>
<keyword evidence="2" id="KW-1185">Reference proteome</keyword>